<dbReference type="AlphaFoldDB" id="A0A0G4K7G9"/>
<evidence type="ECO:0000313" key="2">
    <source>
        <dbReference type="EMBL" id="CRF33710.1"/>
    </source>
</evidence>
<dbReference type="PROSITE" id="PS51257">
    <property type="entry name" value="PROKAR_LIPOPROTEIN"/>
    <property type="match status" value="1"/>
</dbReference>
<name>A0A0G4K7G9_9SPIR</name>
<protein>
    <recommendedName>
        <fullName evidence="4">Lipoprotein</fullName>
    </recommendedName>
</protein>
<reference evidence="3" key="1">
    <citation type="submission" date="2015-04" db="EMBL/GenBank/DDBJ databases">
        <authorList>
            <person name="Mushtaq Mamoona"/>
        </authorList>
    </citation>
    <scope>NUCLEOTIDE SEQUENCE [LARGE SCALE GENOMIC DNA]</scope>
    <source>
        <strain evidence="3">AN4859/03</strain>
    </source>
</reference>
<organism evidence="2 3">
    <name type="scientific">Brachyspira suanatina</name>
    <dbReference type="NCBI Taxonomy" id="381802"/>
    <lineage>
        <taxon>Bacteria</taxon>
        <taxon>Pseudomonadati</taxon>
        <taxon>Spirochaetota</taxon>
        <taxon>Spirochaetia</taxon>
        <taxon>Brachyspirales</taxon>
        <taxon>Brachyspiraceae</taxon>
        <taxon>Brachyspira</taxon>
    </lineage>
</organism>
<proteinExistence type="predicted"/>
<evidence type="ECO:0000313" key="3">
    <source>
        <dbReference type="Proteomes" id="UP000043763"/>
    </source>
</evidence>
<dbReference type="RefSeq" id="WP_048594824.1">
    <property type="nucleotide sequence ID" value="NZ_CVLB01000001.1"/>
</dbReference>
<dbReference type="Proteomes" id="UP000043763">
    <property type="component" value="Unassembled WGS sequence"/>
</dbReference>
<feature type="signal peptide" evidence="1">
    <location>
        <begin position="1"/>
        <end position="22"/>
    </location>
</feature>
<evidence type="ECO:0000256" key="1">
    <source>
        <dbReference type="SAM" id="SignalP"/>
    </source>
</evidence>
<evidence type="ECO:0008006" key="4">
    <source>
        <dbReference type="Google" id="ProtNLM"/>
    </source>
</evidence>
<accession>A0A0G4K7G9</accession>
<keyword evidence="3" id="KW-1185">Reference proteome</keyword>
<feature type="chain" id="PRO_5005194435" description="Lipoprotein" evidence="1">
    <location>
        <begin position="23"/>
        <end position="124"/>
    </location>
</feature>
<sequence>MYKKIILLLISLFLLSCTSPFTQQGIKFKDRNGTYQDTAKNITVTVTEADSQNLTISVLNVDGVALNDTYDITSAVTTGNFTLKSVNNKDYTYIINFYGNTSIVFSVRKGSNHPISNKELKNTK</sequence>
<dbReference type="EMBL" id="CVLB01000001">
    <property type="protein sequence ID" value="CRF33710.1"/>
    <property type="molecule type" value="Genomic_DNA"/>
</dbReference>
<dbReference type="OrthoDB" id="308320at2"/>
<gene>
    <name evidence="2" type="ORF">BRSU_1615</name>
</gene>
<keyword evidence="1" id="KW-0732">Signal</keyword>